<dbReference type="GO" id="GO:0000387">
    <property type="term" value="P:spliceosomal snRNP assembly"/>
    <property type="evidence" value="ECO:0007669"/>
    <property type="project" value="InterPro"/>
</dbReference>
<dbReference type="Pfam" id="PF04938">
    <property type="entry name" value="SIP1"/>
    <property type="match status" value="1"/>
</dbReference>
<accession>A0A6A5BZK9</accession>
<dbReference type="InterPro" id="IPR035426">
    <property type="entry name" value="Gemin2/Brr1"/>
</dbReference>
<evidence type="ECO:0000256" key="1">
    <source>
        <dbReference type="ARBA" id="ARBA00025758"/>
    </source>
</evidence>
<protein>
    <submittedName>
        <fullName evidence="3">Uncharacterized protein</fullName>
    </submittedName>
</protein>
<dbReference type="GeneID" id="68119859"/>
<feature type="region of interest" description="Disordered" evidence="2">
    <location>
        <begin position="352"/>
        <end position="411"/>
    </location>
</feature>
<name>A0A6A5BZK9_NAEFO</name>
<gene>
    <name evidence="3" type="ORF">FDP41_012644</name>
</gene>
<reference evidence="3 4" key="1">
    <citation type="journal article" date="2019" name="Sci. Rep.">
        <title>Nanopore sequencing improves the draft genome of the human pathogenic amoeba Naegleria fowleri.</title>
        <authorList>
            <person name="Liechti N."/>
            <person name="Schurch N."/>
            <person name="Bruggmann R."/>
            <person name="Wittwer M."/>
        </authorList>
    </citation>
    <scope>NUCLEOTIDE SEQUENCE [LARGE SCALE GENOMIC DNA]</scope>
    <source>
        <strain evidence="3 4">ATCC 30894</strain>
    </source>
</reference>
<dbReference type="VEuPathDB" id="AmoebaDB:NF0130760"/>
<feature type="compositionally biased region" description="Basic residues" evidence="2">
    <location>
        <begin position="363"/>
        <end position="376"/>
    </location>
</feature>
<feature type="compositionally biased region" description="Low complexity" evidence="2">
    <location>
        <begin position="384"/>
        <end position="398"/>
    </location>
</feature>
<dbReference type="RefSeq" id="XP_044565569.1">
    <property type="nucleotide sequence ID" value="XM_044703186.1"/>
</dbReference>
<organism evidence="3 4">
    <name type="scientific">Naegleria fowleri</name>
    <name type="common">Brain eating amoeba</name>
    <dbReference type="NCBI Taxonomy" id="5763"/>
    <lineage>
        <taxon>Eukaryota</taxon>
        <taxon>Discoba</taxon>
        <taxon>Heterolobosea</taxon>
        <taxon>Tetramitia</taxon>
        <taxon>Eutetramitia</taxon>
        <taxon>Vahlkampfiidae</taxon>
        <taxon>Naegleria</taxon>
    </lineage>
</organism>
<keyword evidence="4" id="KW-1185">Reference proteome</keyword>
<dbReference type="OMA" id="DTIGANM"/>
<evidence type="ECO:0000256" key="2">
    <source>
        <dbReference type="SAM" id="MobiDB-lite"/>
    </source>
</evidence>
<feature type="compositionally biased region" description="Acidic residues" evidence="2">
    <location>
        <begin position="28"/>
        <end position="44"/>
    </location>
</feature>
<feature type="compositionally biased region" description="Basic residues" evidence="2">
    <location>
        <begin position="101"/>
        <end position="111"/>
    </location>
</feature>
<dbReference type="GO" id="GO:0032797">
    <property type="term" value="C:SMN complex"/>
    <property type="evidence" value="ECO:0007669"/>
    <property type="project" value="TreeGrafter"/>
</dbReference>
<feature type="compositionally biased region" description="Basic and acidic residues" evidence="2">
    <location>
        <begin position="16"/>
        <end position="27"/>
    </location>
</feature>
<dbReference type="PANTHER" id="PTHR12794:SF0">
    <property type="entry name" value="GEM-ASSOCIATED PROTEIN 2"/>
    <property type="match status" value="1"/>
</dbReference>
<feature type="compositionally biased region" description="Polar residues" evidence="2">
    <location>
        <begin position="112"/>
        <end position="126"/>
    </location>
</feature>
<dbReference type="PANTHER" id="PTHR12794">
    <property type="entry name" value="GEMIN2"/>
    <property type="match status" value="1"/>
</dbReference>
<sequence length="640" mass="74468">MPKKRVKFSQQLLDNNNHHSQNEHHQEEPEEEAYDQEESIEVSEYEQQANDQEEDLEAVIPDESEDGNGGSFVPMQLNPMELLQEMNDNNEENAEQSENSKKRKRKKKKPSQKNNSLNRQQPSMVNEEQDDQHFQKAFYIVDEQTVKKINWQPPEKEWLKSFFSPHDHQKKTPFTSEQHDNNEIAQNSSDLMQQDLNEEDFFEHDELDNEAQRYLLNVRYEAQNYCAKTVVATNIDTKQFEKNRTSIRDLDSSLYGALHLFDAYLGTSDTNQSPILITKQWENQFLTNFRKARDFVQLELDKKLRSKASPSSQKSNEFSACPRLNGNYDEWKLYCLGEENVYALWERMAKKQAQHGNKEEVPKKKKKNRRGRKRGGSHSLNNETTTTTTSSTTTTTTSDAMSDSGDEENHDEQLLENIDREMATNETIRESSTMITPQEASLSEATETLPQQTISHQKEGHKPTQNLLLRYLDYVTTHALFNKMIHWTVSNFHNNSLLRRMPSKANTLFAPTDESDDHDDTELVHEISTQDTEQQKQQWITNYLLVQSKESNNVLRCDWLYHLLLAIDKPPNDTIGANMNQLLVWILDNFSQFTAQENEEFTKIVLIVIKYFGQGNANIITYKNSDDEHVNTPQQKSLIV</sequence>
<comment type="caution">
    <text evidence="3">The sequence shown here is derived from an EMBL/GenBank/DDBJ whole genome shotgun (WGS) entry which is preliminary data.</text>
</comment>
<evidence type="ECO:0000313" key="3">
    <source>
        <dbReference type="EMBL" id="KAF0980856.1"/>
    </source>
</evidence>
<dbReference type="EMBL" id="VFQX01000016">
    <property type="protein sequence ID" value="KAF0980856.1"/>
    <property type="molecule type" value="Genomic_DNA"/>
</dbReference>
<dbReference type="VEuPathDB" id="AmoebaDB:FDP41_012644"/>
<dbReference type="AlphaFoldDB" id="A0A6A5BZK9"/>
<dbReference type="GO" id="GO:0005634">
    <property type="term" value="C:nucleus"/>
    <property type="evidence" value="ECO:0007669"/>
    <property type="project" value="TreeGrafter"/>
</dbReference>
<dbReference type="VEuPathDB" id="AmoebaDB:NfTy_037860"/>
<dbReference type="Proteomes" id="UP000444721">
    <property type="component" value="Unassembled WGS sequence"/>
</dbReference>
<dbReference type="OrthoDB" id="10436399at2759"/>
<proteinExistence type="inferred from homology"/>
<dbReference type="Gene3D" id="1.20.58.1070">
    <property type="match status" value="1"/>
</dbReference>
<evidence type="ECO:0000313" key="4">
    <source>
        <dbReference type="Proteomes" id="UP000444721"/>
    </source>
</evidence>
<feature type="compositionally biased region" description="Acidic residues" evidence="2">
    <location>
        <begin position="51"/>
        <end position="66"/>
    </location>
</feature>
<comment type="similarity">
    <text evidence="1">Belongs to the gemin-2 family.</text>
</comment>
<feature type="region of interest" description="Disordered" evidence="2">
    <location>
        <begin position="1"/>
        <end position="130"/>
    </location>
</feature>